<keyword evidence="1" id="KW-0812">Transmembrane</keyword>
<accession>A0A7K0C138</accession>
<keyword evidence="1" id="KW-0472">Membrane</keyword>
<keyword evidence="1" id="KW-1133">Transmembrane helix</keyword>
<evidence type="ECO:0000313" key="2">
    <source>
        <dbReference type="EMBL" id="MQY07157.1"/>
    </source>
</evidence>
<dbReference type="AlphaFoldDB" id="A0A7K0C138"/>
<dbReference type="EMBL" id="WEGH01000003">
    <property type="protein sequence ID" value="MQY07157.1"/>
    <property type="molecule type" value="Genomic_DNA"/>
</dbReference>
<protein>
    <submittedName>
        <fullName evidence="2">Uncharacterized protein</fullName>
    </submittedName>
</protein>
<keyword evidence="3" id="KW-1185">Reference proteome</keyword>
<organism evidence="2 3">
    <name type="scientific">Actinomadura macrotermitis</name>
    <dbReference type="NCBI Taxonomy" id="2585200"/>
    <lineage>
        <taxon>Bacteria</taxon>
        <taxon>Bacillati</taxon>
        <taxon>Actinomycetota</taxon>
        <taxon>Actinomycetes</taxon>
        <taxon>Streptosporangiales</taxon>
        <taxon>Thermomonosporaceae</taxon>
        <taxon>Actinomadura</taxon>
    </lineage>
</organism>
<gene>
    <name evidence="2" type="ORF">ACRB68_52560</name>
</gene>
<sequence>MQKDEGDFSAMDGRTMRGLAGLAVFFMALTLLGI</sequence>
<reference evidence="2 3" key="1">
    <citation type="submission" date="2019-10" db="EMBL/GenBank/DDBJ databases">
        <title>Actinomadura rubteroloni sp. nov. and Actinomadura macrotermitis sp. nov., isolated from the gut of fungus growing-termite Macrotermes natalensis.</title>
        <authorList>
            <person name="Benndorf R."/>
            <person name="Martin K."/>
            <person name="Kuefner M."/>
            <person name="De Beer W."/>
            <person name="Kaster A.-K."/>
            <person name="Vollmers J."/>
            <person name="Poulsen M."/>
            <person name="Beemelmanns C."/>
        </authorList>
    </citation>
    <scope>NUCLEOTIDE SEQUENCE [LARGE SCALE GENOMIC DNA]</scope>
    <source>
        <strain evidence="2 3">RB68</strain>
    </source>
</reference>
<evidence type="ECO:0000256" key="1">
    <source>
        <dbReference type="SAM" id="Phobius"/>
    </source>
</evidence>
<proteinExistence type="predicted"/>
<comment type="caution">
    <text evidence="2">The sequence shown here is derived from an EMBL/GenBank/DDBJ whole genome shotgun (WGS) entry which is preliminary data.</text>
</comment>
<evidence type="ECO:0000313" key="3">
    <source>
        <dbReference type="Proteomes" id="UP000487268"/>
    </source>
</evidence>
<feature type="transmembrane region" description="Helical" evidence="1">
    <location>
        <begin position="15"/>
        <end position="33"/>
    </location>
</feature>
<name>A0A7K0C138_9ACTN</name>
<dbReference type="Proteomes" id="UP000487268">
    <property type="component" value="Unassembled WGS sequence"/>
</dbReference>